<evidence type="ECO:0000313" key="3">
    <source>
        <dbReference type="Proteomes" id="UP000266906"/>
    </source>
</evidence>
<keyword evidence="3" id="KW-1185">Reference proteome</keyword>
<accession>A0A3N4RPX0</accession>
<dbReference type="Proteomes" id="UP000267408">
    <property type="component" value="Unassembled WGS sequence"/>
</dbReference>
<sequence>MYSGGVVQISTRASDLRTAIERASGARADVRFAVGSTRISIPCPPDDAPTWSELLQALRTADRWGSVTADGQTVIWAQIEEEQ</sequence>
<dbReference type="Proteomes" id="UP000266906">
    <property type="component" value="Unassembled WGS sequence"/>
</dbReference>
<dbReference type="EMBL" id="RJVJ01000001">
    <property type="protein sequence ID" value="ROR45041.1"/>
    <property type="molecule type" value="Genomic_DNA"/>
</dbReference>
<protein>
    <submittedName>
        <fullName evidence="2">Uncharacterized protein</fullName>
    </submittedName>
</protein>
<evidence type="ECO:0000313" key="4">
    <source>
        <dbReference type="Proteomes" id="UP000267408"/>
    </source>
</evidence>
<proteinExistence type="predicted"/>
<comment type="caution">
    <text evidence="2">The sequence shown here is derived from an EMBL/GenBank/DDBJ whole genome shotgun (WGS) entry which is preliminary data.</text>
</comment>
<dbReference type="EMBL" id="RKQG01000001">
    <property type="protein sequence ID" value="RPE35403.1"/>
    <property type="molecule type" value="Genomic_DNA"/>
</dbReference>
<evidence type="ECO:0000313" key="1">
    <source>
        <dbReference type="EMBL" id="ROR45041.1"/>
    </source>
</evidence>
<evidence type="ECO:0000313" key="2">
    <source>
        <dbReference type="EMBL" id="RPE35403.1"/>
    </source>
</evidence>
<organism evidence="2 3">
    <name type="scientific">Kitasatospora cineracea</name>
    <dbReference type="NCBI Taxonomy" id="88074"/>
    <lineage>
        <taxon>Bacteria</taxon>
        <taxon>Bacillati</taxon>
        <taxon>Actinomycetota</taxon>
        <taxon>Actinomycetes</taxon>
        <taxon>Kitasatosporales</taxon>
        <taxon>Streptomycetaceae</taxon>
        <taxon>Kitasatospora</taxon>
    </lineage>
</organism>
<dbReference type="AlphaFoldDB" id="A0A3N4RPX0"/>
<reference evidence="3 4" key="1">
    <citation type="submission" date="2018-11" db="EMBL/GenBank/DDBJ databases">
        <title>Sequencing the genomes of 1000 actinobacteria strains.</title>
        <authorList>
            <person name="Klenk H.-P."/>
        </authorList>
    </citation>
    <scope>NUCLEOTIDE SEQUENCE [LARGE SCALE GENOMIC DNA]</scope>
    <source>
        <strain evidence="1 4">DSM 44780</strain>
        <strain evidence="2 3">DSM 44781</strain>
    </source>
</reference>
<accession>A0A8G1UJ70</accession>
<name>A0A3N4RPX0_9ACTN</name>
<gene>
    <name evidence="2" type="ORF">EDD38_3752</name>
    <name evidence="1" type="ORF">EDD39_3252</name>
</gene>